<evidence type="ECO:0000313" key="6">
    <source>
        <dbReference type="Proteomes" id="UP000249082"/>
    </source>
</evidence>
<dbReference type="SUPFAM" id="SSF52540">
    <property type="entry name" value="P-loop containing nucleoside triphosphate hydrolases"/>
    <property type="match status" value="1"/>
</dbReference>
<reference evidence="5 6" key="1">
    <citation type="submission" date="2017-08" db="EMBL/GenBank/DDBJ databases">
        <title>Infants hospitalized years apart are colonized by the same room-sourced microbial strains.</title>
        <authorList>
            <person name="Brooks B."/>
            <person name="Olm M.R."/>
            <person name="Firek B.A."/>
            <person name="Baker R."/>
            <person name="Thomas B.C."/>
            <person name="Morowitz M.J."/>
            <person name="Banfield J.F."/>
        </authorList>
    </citation>
    <scope>NUCLEOTIDE SEQUENCE [LARGE SCALE GENOMIC DNA]</scope>
    <source>
        <strain evidence="5">S2_005_002_R2_33</strain>
    </source>
</reference>
<dbReference type="Gene3D" id="1.10.10.10">
    <property type="entry name" value="Winged helix-like DNA-binding domain superfamily/Winged helix DNA-binding domain"/>
    <property type="match status" value="1"/>
</dbReference>
<dbReference type="EMBL" id="QFPX01000013">
    <property type="protein sequence ID" value="PZQ53663.1"/>
    <property type="molecule type" value="Genomic_DNA"/>
</dbReference>
<protein>
    <submittedName>
        <fullName evidence="5">Helix-turn-helix transcriptional regulator</fullName>
    </submittedName>
</protein>
<dbReference type="Gene3D" id="1.25.40.10">
    <property type="entry name" value="Tetratricopeptide repeat domain"/>
    <property type="match status" value="1"/>
</dbReference>
<dbReference type="SUPFAM" id="SSF48452">
    <property type="entry name" value="TPR-like"/>
    <property type="match status" value="1"/>
</dbReference>
<dbReference type="Pfam" id="PF00196">
    <property type="entry name" value="GerE"/>
    <property type="match status" value="1"/>
</dbReference>
<dbReference type="InterPro" id="IPR016032">
    <property type="entry name" value="Sig_transdc_resp-reg_C-effctor"/>
</dbReference>
<dbReference type="Pfam" id="PF17874">
    <property type="entry name" value="TPR_MalT"/>
    <property type="match status" value="1"/>
</dbReference>
<organism evidence="5 6">
    <name type="scientific">Novosphingobium pentaromativorans</name>
    <dbReference type="NCBI Taxonomy" id="205844"/>
    <lineage>
        <taxon>Bacteria</taxon>
        <taxon>Pseudomonadati</taxon>
        <taxon>Pseudomonadota</taxon>
        <taxon>Alphaproteobacteria</taxon>
        <taxon>Sphingomonadales</taxon>
        <taxon>Sphingomonadaceae</taxon>
        <taxon>Novosphingobium</taxon>
    </lineage>
</organism>
<dbReference type="PRINTS" id="PR00038">
    <property type="entry name" value="HTHLUXR"/>
</dbReference>
<name>A0A2W5QG12_9SPHN</name>
<sequence length="893" mass="98719">MKVIPTSALPHRITPTLIERAAMRDLTAKVRDSRLTMVSAPAGSGKTTSMLYWADLLRAQGHPLLWVATRAGIFNKASFLSALKAAGVAAGLPWEQLSLDGDDAPWLEALSITIDPRPVLVIDDAHLLDQAALDFIAQLSATARDALCMIVSARGAIGLPLARMRALGFLNEVGNADLSLTIAEAAQLVTQSIGTPIDSKDLQDIVRDTQGWVSGVVIACDLYRRGKQGAGSPRLTGLRPEFAEYFHEEVLSRQPEDVRRFLVDTSILDELTPSACAAVTGDEDSRAMLDHVFRQGLFLNAIDQEHSRYAYHRLFREMVLGRLMDRAPARAGLMHCRASDYFAANDQAVLAIEHARLSGDQAFLARQLDQLAEQLTYTGYLYRIDELGSALPWAELAQHPYLLLALAWRRIRQLSFTAAQRFIDAARAILETKVSEGRVAAHDADQIDLMIRHRLVMLAAARDDMVKVEADAEPLLVEMAESHAYLSCTLLAQLMSARRELYHFQDMLKLEAETRRALSRPGSDFASIALKASVAPTLMAQGKTPLAERFLEEAFTLAKGLHGEGSGLAALPALPLAELLYDAGDLDRAADLVERHLPVVRQWGFADQMASGYLVDARLRAARGDLPGALVTLNDAHLVAIECGLDRMRAFIVAEEVRLLVKAGQIEEAERHFLAGDPQIDGEPIPTLRPTRRNECNAIAWLRIEMQHHRLTRARKVAHRWLEFVKRAGAIRSAVTFELLLAEIAVLQGNRSEARRAVRAAVEMAEPAGWMRTFIDEGEVISALLTEAYSHGPELETPADRFAVHLVSLMRNGPQIETDEDEDDDFGLTGRLANREVDILTMVSGGLRNREIGDRLGLTEGTVKWYMQQIYDKLGVRRRPQAVLRARQLGILP</sequence>
<dbReference type="Pfam" id="PF13604">
    <property type="entry name" value="AAA_30"/>
    <property type="match status" value="1"/>
</dbReference>
<dbReference type="GO" id="GO:0006355">
    <property type="term" value="P:regulation of DNA-templated transcription"/>
    <property type="evidence" value="ECO:0007669"/>
    <property type="project" value="InterPro"/>
</dbReference>
<dbReference type="InterPro" id="IPR059106">
    <property type="entry name" value="WHD_MalT"/>
</dbReference>
<dbReference type="InterPro" id="IPR000792">
    <property type="entry name" value="Tscrpt_reg_LuxR_C"/>
</dbReference>
<dbReference type="InterPro" id="IPR011990">
    <property type="entry name" value="TPR-like_helical_dom_sf"/>
</dbReference>
<evidence type="ECO:0000256" key="1">
    <source>
        <dbReference type="ARBA" id="ARBA00023015"/>
    </source>
</evidence>
<dbReference type="Pfam" id="PF25873">
    <property type="entry name" value="WHD_MalT"/>
    <property type="match status" value="1"/>
</dbReference>
<evidence type="ECO:0000259" key="4">
    <source>
        <dbReference type="PROSITE" id="PS50043"/>
    </source>
</evidence>
<dbReference type="CDD" id="cd06170">
    <property type="entry name" value="LuxR_C_like"/>
    <property type="match status" value="1"/>
</dbReference>
<dbReference type="SUPFAM" id="SSF46894">
    <property type="entry name" value="C-terminal effector domain of the bipartite response regulators"/>
    <property type="match status" value="1"/>
</dbReference>
<evidence type="ECO:0000256" key="2">
    <source>
        <dbReference type="ARBA" id="ARBA00023125"/>
    </source>
</evidence>
<dbReference type="InterPro" id="IPR036388">
    <property type="entry name" value="WH-like_DNA-bd_sf"/>
</dbReference>
<dbReference type="PANTHER" id="PTHR44688">
    <property type="entry name" value="DNA-BINDING TRANSCRIPTIONAL ACTIVATOR DEVR_DOSR"/>
    <property type="match status" value="1"/>
</dbReference>
<comment type="caution">
    <text evidence="5">The sequence shown here is derived from an EMBL/GenBank/DDBJ whole genome shotgun (WGS) entry which is preliminary data.</text>
</comment>
<dbReference type="SMART" id="SM00421">
    <property type="entry name" value="HTH_LUXR"/>
    <property type="match status" value="1"/>
</dbReference>
<accession>A0A2W5QG12</accession>
<keyword evidence="3" id="KW-0804">Transcription</keyword>
<proteinExistence type="predicted"/>
<dbReference type="GO" id="GO:0003677">
    <property type="term" value="F:DNA binding"/>
    <property type="evidence" value="ECO:0007669"/>
    <property type="project" value="UniProtKB-KW"/>
</dbReference>
<keyword evidence="1" id="KW-0805">Transcription regulation</keyword>
<feature type="domain" description="HTH luxR-type" evidence="4">
    <location>
        <begin position="825"/>
        <end position="890"/>
    </location>
</feature>
<dbReference type="PROSITE" id="PS50043">
    <property type="entry name" value="HTH_LUXR_2"/>
    <property type="match status" value="1"/>
</dbReference>
<dbReference type="AlphaFoldDB" id="A0A2W5QG12"/>
<gene>
    <name evidence="5" type="ORF">DI555_15535</name>
</gene>
<evidence type="ECO:0000256" key="3">
    <source>
        <dbReference type="ARBA" id="ARBA00023163"/>
    </source>
</evidence>
<dbReference type="InterPro" id="IPR041617">
    <property type="entry name" value="TPR_MalT"/>
</dbReference>
<dbReference type="InterPro" id="IPR027417">
    <property type="entry name" value="P-loop_NTPase"/>
</dbReference>
<dbReference type="PANTHER" id="PTHR44688:SF16">
    <property type="entry name" value="DNA-BINDING TRANSCRIPTIONAL ACTIVATOR DEVR_DOSR"/>
    <property type="match status" value="1"/>
</dbReference>
<dbReference type="Proteomes" id="UP000249082">
    <property type="component" value="Unassembled WGS sequence"/>
</dbReference>
<keyword evidence="2" id="KW-0238">DNA-binding</keyword>
<evidence type="ECO:0000313" key="5">
    <source>
        <dbReference type="EMBL" id="PZQ53663.1"/>
    </source>
</evidence>